<keyword evidence="3" id="KW-0479">Metal-binding</keyword>
<keyword evidence="4" id="KW-0732">Signal</keyword>
<accession>A0A1I2KIW5</accession>
<evidence type="ECO:0000256" key="2">
    <source>
        <dbReference type="ARBA" id="ARBA00022670"/>
    </source>
</evidence>
<dbReference type="SUPFAM" id="SSF158745">
    <property type="entry name" value="LanC-like"/>
    <property type="match status" value="1"/>
</dbReference>
<dbReference type="InterPro" id="IPR017146">
    <property type="entry name" value="Lanti_2_LanM"/>
</dbReference>
<dbReference type="Pfam" id="PF13575">
    <property type="entry name" value="DUF4135"/>
    <property type="match status" value="1"/>
</dbReference>
<dbReference type="PIRSF" id="PIRSF037228">
    <property type="entry name" value="Lant_mod_RumM"/>
    <property type="match status" value="1"/>
</dbReference>
<dbReference type="GO" id="GO:0031012">
    <property type="term" value="C:extracellular matrix"/>
    <property type="evidence" value="ECO:0007669"/>
    <property type="project" value="InterPro"/>
</dbReference>
<evidence type="ECO:0000256" key="5">
    <source>
        <dbReference type="ARBA" id="ARBA00022801"/>
    </source>
</evidence>
<dbReference type="InterPro" id="IPR021158">
    <property type="entry name" value="Pept_M10A_Zn_BS"/>
</dbReference>
<evidence type="ECO:0000256" key="7">
    <source>
        <dbReference type="ARBA" id="ARBA00023049"/>
    </source>
</evidence>
<evidence type="ECO:0000256" key="3">
    <source>
        <dbReference type="ARBA" id="ARBA00022723"/>
    </source>
</evidence>
<dbReference type="GO" id="GO:0004222">
    <property type="term" value="F:metalloendopeptidase activity"/>
    <property type="evidence" value="ECO:0007669"/>
    <property type="project" value="InterPro"/>
</dbReference>
<dbReference type="RefSeq" id="WP_093716811.1">
    <property type="nucleotide sequence ID" value="NZ_FONG01000023.1"/>
</dbReference>
<keyword evidence="11" id="KW-1185">Reference proteome</keyword>
<gene>
    <name evidence="10" type="ORF">SAMN05216251_12386</name>
</gene>
<dbReference type="Pfam" id="PF05147">
    <property type="entry name" value="LANC_like"/>
    <property type="match status" value="1"/>
</dbReference>
<evidence type="ECO:0000313" key="10">
    <source>
        <dbReference type="EMBL" id="SFF66278.1"/>
    </source>
</evidence>
<keyword evidence="2" id="KW-0645">Protease</keyword>
<dbReference type="AlphaFoldDB" id="A0A1I2KIW5"/>
<sequence length="1016" mass="105952">MIDPQTWWAGGLALAERLPAPRAAGDAAGPVRTWLSEHSSPALLRARLADMGLDEDELCAVLAEEPAALAARVGRPGWAATVELALERAPLDPPLPAEGTWSAGFAAVLAPFTENAAERLERAVDRYGLDKLIDHRAVLGCFTDRLSRTLVQLARRTLVLELNVLRVRGQLRGGTPESRFCDFVRQISARPALTALAVEYPVLARLLAQVCDQAVDAWTELLRRLADDRTDVVDRLLDGVDPGRLTQVETGAGDRHQGGRTVAVLTFEHGARVVSKPRPVGVHAHFNDTVGWLNSRLPGLDLRRLAVLERPGHGWVEYAEAAPCAGPAEVGRFYWRMGALLALIHALGATDMHFENLIACADQPVLVDLETLFHPDLHRPDTGDPAQAVLTASVARTALLPFFLVGEHGVLDASGLGGDRDVPLPDDVPGWSAPGTDEMRLIRTAGVFRGSVNRPRLREAEADPVLHVESLVAGFRAGYDAIAAHRTELTGPGGLLARFADDTTRAVPRATRWYATLLDESTHPDVLRDALDRDRLFDVLWRETADGVAPGAPVVAELAELWAGDVPLAVCSPGTTDLRVGRVTVRGPIAESGLARAGRRIAAMGETDRFDQEWVIRATLATRRRDGEPLPAPAPLGPAAATVPDADRLLAAACGLADRVLARAQDDGRRVNWLCLEPLEDRIWAVQPQGAGLPHGYCGTALFLAQLADLTGTERYTSVARRALAPLPGLLAALGDRPADLPAVGAGFAGLGGIAYALGRLAALLDDTEIAGWAATAVDLAAGAAGDDPLPGVLDGDAGCLAAMLAVQRATGSATAARTARACADRLAALAPECLPAGGFSAGAAGVGWALLRYAAGDGGPAHAAAGLAALRTAADRGATAPAGTGWCDELSGTALAVADSAAATAVPELARLLDRVVGSALAPTTGDHSLCHGEAGALDLLLTASGAGRAAPGAALPRAAALLAALDRFGPRCGTPDSVSSPGLLTGLSGIGLELLRLGFGSRVPSVLLLRTPTP</sequence>
<dbReference type="Gene3D" id="1.50.10.20">
    <property type="match status" value="1"/>
</dbReference>
<dbReference type="Proteomes" id="UP000199323">
    <property type="component" value="Unassembled WGS sequence"/>
</dbReference>
<dbReference type="InterPro" id="IPR007822">
    <property type="entry name" value="LANC-like"/>
</dbReference>
<dbReference type="GO" id="GO:0008270">
    <property type="term" value="F:zinc ion binding"/>
    <property type="evidence" value="ECO:0007669"/>
    <property type="project" value="InterPro"/>
</dbReference>
<evidence type="ECO:0000256" key="1">
    <source>
        <dbReference type="ARBA" id="ARBA00001947"/>
    </source>
</evidence>
<name>A0A1I2KIW5_9ACTN</name>
<keyword evidence="5" id="KW-0378">Hydrolase</keyword>
<dbReference type="InterPro" id="IPR025410">
    <property type="entry name" value="Lant_dehyd"/>
</dbReference>
<reference evidence="10 11" key="1">
    <citation type="submission" date="2016-10" db="EMBL/GenBank/DDBJ databases">
        <authorList>
            <person name="de Groot N.N."/>
        </authorList>
    </citation>
    <scope>NUCLEOTIDE SEQUENCE [LARGE SCALE GENOMIC DNA]</scope>
    <source>
        <strain evidence="10 11">CGMCC 4.3510</strain>
    </source>
</reference>
<dbReference type="PROSITE" id="PS00546">
    <property type="entry name" value="CYSTEINE_SWITCH"/>
    <property type="match status" value="1"/>
</dbReference>
<dbReference type="GO" id="GO:0031179">
    <property type="term" value="P:peptide modification"/>
    <property type="evidence" value="ECO:0007669"/>
    <property type="project" value="InterPro"/>
</dbReference>
<feature type="domain" description="Lantibiotic biosynthesis protein dehydration" evidence="9">
    <location>
        <begin position="200"/>
        <end position="568"/>
    </location>
</feature>
<dbReference type="CDD" id="cd04792">
    <property type="entry name" value="LanM-like"/>
    <property type="match status" value="1"/>
</dbReference>
<keyword evidence="8" id="KW-0865">Zymogen</keyword>
<evidence type="ECO:0000256" key="6">
    <source>
        <dbReference type="ARBA" id="ARBA00022833"/>
    </source>
</evidence>
<dbReference type="GO" id="GO:0006508">
    <property type="term" value="P:proteolysis"/>
    <property type="evidence" value="ECO:0007669"/>
    <property type="project" value="UniProtKB-KW"/>
</dbReference>
<comment type="cofactor">
    <cofactor evidence="1">
        <name>Zn(2+)</name>
        <dbReference type="ChEBI" id="CHEBI:29105"/>
    </cofactor>
</comment>
<keyword evidence="6" id="KW-0862">Zinc</keyword>
<dbReference type="OrthoDB" id="9148343at2"/>
<dbReference type="SMART" id="SM01260">
    <property type="entry name" value="LANC_like"/>
    <property type="match status" value="1"/>
</dbReference>
<organism evidence="10 11">
    <name type="scientific">Actinacidiphila alni</name>
    <dbReference type="NCBI Taxonomy" id="380248"/>
    <lineage>
        <taxon>Bacteria</taxon>
        <taxon>Bacillati</taxon>
        <taxon>Actinomycetota</taxon>
        <taxon>Actinomycetes</taxon>
        <taxon>Kitasatosporales</taxon>
        <taxon>Streptomycetaceae</taxon>
        <taxon>Actinacidiphila</taxon>
    </lineage>
</organism>
<dbReference type="EMBL" id="FONG01000023">
    <property type="protein sequence ID" value="SFF66278.1"/>
    <property type="molecule type" value="Genomic_DNA"/>
</dbReference>
<keyword evidence="7" id="KW-0482">Metalloprotease</keyword>
<evidence type="ECO:0000256" key="4">
    <source>
        <dbReference type="ARBA" id="ARBA00022729"/>
    </source>
</evidence>
<evidence type="ECO:0000256" key="8">
    <source>
        <dbReference type="ARBA" id="ARBA00023145"/>
    </source>
</evidence>
<dbReference type="STRING" id="380248.SAMN05216251_12386"/>
<evidence type="ECO:0000259" key="9">
    <source>
        <dbReference type="Pfam" id="PF13575"/>
    </source>
</evidence>
<protein>
    <submittedName>
        <fullName evidence="10">Type 2 lantibiotic biosynthesis protein LanM</fullName>
    </submittedName>
</protein>
<proteinExistence type="predicted"/>
<dbReference type="NCBIfam" id="TIGR03897">
    <property type="entry name" value="lanti_2_LanM"/>
    <property type="match status" value="1"/>
</dbReference>
<evidence type="ECO:0000313" key="11">
    <source>
        <dbReference type="Proteomes" id="UP000199323"/>
    </source>
</evidence>